<reference evidence="2" key="1">
    <citation type="submission" date="2020-03" db="EMBL/GenBank/DDBJ databases">
        <title>A high-quality chromosome-level genome assembly of a woody plant with both climbing and erect habits, Rhamnella rubrinervis.</title>
        <authorList>
            <person name="Lu Z."/>
            <person name="Yang Y."/>
            <person name="Zhu X."/>
            <person name="Sun Y."/>
        </authorList>
    </citation>
    <scope>NUCLEOTIDE SEQUENCE</scope>
    <source>
        <strain evidence="2">BYM</strain>
        <tissue evidence="2">Leaf</tissue>
    </source>
</reference>
<protein>
    <submittedName>
        <fullName evidence="2">Uncharacterized protein</fullName>
    </submittedName>
</protein>
<dbReference type="AlphaFoldDB" id="A0A8K0H077"/>
<dbReference type="EMBL" id="VOIH02000006">
    <property type="protein sequence ID" value="KAF3443312.1"/>
    <property type="molecule type" value="Genomic_DNA"/>
</dbReference>
<proteinExistence type="predicted"/>
<keyword evidence="1" id="KW-0812">Transmembrane</keyword>
<accession>A0A8K0H077</accession>
<evidence type="ECO:0000256" key="1">
    <source>
        <dbReference type="SAM" id="Phobius"/>
    </source>
</evidence>
<name>A0A8K0H077_9ROSA</name>
<sequence length="121" mass="13259">MLACRSGCSYRDLWLEGQIQRLLSGGPSSFSTGSYHHACRCSYGFNHVKKCSLGWMARGANFLGMVPPSPLPGLTIRSKLIASRVGRRGSDLLILGQMYLATLMVAQGMVVDLFSVECTRR</sequence>
<evidence type="ECO:0000313" key="3">
    <source>
        <dbReference type="Proteomes" id="UP000796880"/>
    </source>
</evidence>
<evidence type="ECO:0000313" key="2">
    <source>
        <dbReference type="EMBL" id="KAF3443312.1"/>
    </source>
</evidence>
<dbReference type="Proteomes" id="UP000796880">
    <property type="component" value="Unassembled WGS sequence"/>
</dbReference>
<keyword evidence="1" id="KW-1133">Transmembrane helix</keyword>
<feature type="transmembrane region" description="Helical" evidence="1">
    <location>
        <begin position="92"/>
        <end position="111"/>
    </location>
</feature>
<comment type="caution">
    <text evidence="2">The sequence shown here is derived from an EMBL/GenBank/DDBJ whole genome shotgun (WGS) entry which is preliminary data.</text>
</comment>
<keyword evidence="3" id="KW-1185">Reference proteome</keyword>
<keyword evidence="1" id="KW-0472">Membrane</keyword>
<organism evidence="2 3">
    <name type="scientific">Rhamnella rubrinervis</name>
    <dbReference type="NCBI Taxonomy" id="2594499"/>
    <lineage>
        <taxon>Eukaryota</taxon>
        <taxon>Viridiplantae</taxon>
        <taxon>Streptophyta</taxon>
        <taxon>Embryophyta</taxon>
        <taxon>Tracheophyta</taxon>
        <taxon>Spermatophyta</taxon>
        <taxon>Magnoliopsida</taxon>
        <taxon>eudicotyledons</taxon>
        <taxon>Gunneridae</taxon>
        <taxon>Pentapetalae</taxon>
        <taxon>rosids</taxon>
        <taxon>fabids</taxon>
        <taxon>Rosales</taxon>
        <taxon>Rhamnaceae</taxon>
        <taxon>rhamnoid group</taxon>
        <taxon>Rhamneae</taxon>
        <taxon>Rhamnella</taxon>
    </lineage>
</organism>
<gene>
    <name evidence="2" type="ORF">FNV43_RR12994</name>
</gene>